<evidence type="ECO:0000256" key="3">
    <source>
        <dbReference type="ARBA" id="ARBA00022989"/>
    </source>
</evidence>
<dbReference type="GO" id="GO:0030416">
    <property type="term" value="P:methylamine metabolic process"/>
    <property type="evidence" value="ECO:0007669"/>
    <property type="project" value="InterPro"/>
</dbReference>
<evidence type="ECO:0000313" key="7">
    <source>
        <dbReference type="EMBL" id="QJT07823.1"/>
    </source>
</evidence>
<comment type="subcellular location">
    <subcellularLocation>
        <location evidence="1">Membrane</location>
        <topology evidence="1">Multi-pass membrane protein</topology>
    </subcellularLocation>
</comment>
<dbReference type="OrthoDB" id="9809646at2"/>
<dbReference type="UniPathway" id="UPA00895"/>
<dbReference type="InterPro" id="IPR009908">
    <property type="entry name" value="Methylamine_util_MauE"/>
</dbReference>
<protein>
    <submittedName>
        <fullName evidence="8">Methylamine utilization MauE</fullName>
    </submittedName>
</protein>
<dbReference type="RefSeq" id="WP_144305545.1">
    <property type="nucleotide sequence ID" value="NZ_CP039543.1"/>
</dbReference>
<dbReference type="EMBL" id="CP039543">
    <property type="protein sequence ID" value="QJT07823.1"/>
    <property type="molecule type" value="Genomic_DNA"/>
</dbReference>
<gene>
    <name evidence="8" type="ORF">DQK91_11675</name>
    <name evidence="7" type="ORF">E8L03_02265</name>
</gene>
<evidence type="ECO:0000256" key="4">
    <source>
        <dbReference type="ARBA" id="ARBA00023136"/>
    </source>
</evidence>
<feature type="transmembrane region" description="Helical" evidence="5">
    <location>
        <begin position="72"/>
        <end position="93"/>
    </location>
</feature>
<evidence type="ECO:0000256" key="5">
    <source>
        <dbReference type="SAM" id="Phobius"/>
    </source>
</evidence>
<dbReference type="PROSITE" id="PS51257">
    <property type="entry name" value="PROKAR_LIPOPROTEIN"/>
    <property type="match status" value="1"/>
</dbReference>
<reference evidence="7 10" key="2">
    <citation type="submission" date="2019-04" db="EMBL/GenBank/DDBJ databases">
        <title>Isolation and culture of sulfate reducing bacteria from the cold seep of the South China Sea.</title>
        <authorList>
            <person name="Sun C."/>
            <person name="Liu R."/>
        </authorList>
    </citation>
    <scope>NUCLEOTIDE SEQUENCE [LARGE SCALE GENOMIC DNA]</scope>
    <source>
        <strain evidence="7 10">CS1</strain>
    </source>
</reference>
<evidence type="ECO:0000256" key="2">
    <source>
        <dbReference type="ARBA" id="ARBA00022692"/>
    </source>
</evidence>
<feature type="transmembrane region" description="Helical" evidence="5">
    <location>
        <begin position="44"/>
        <end position="65"/>
    </location>
</feature>
<dbReference type="GO" id="GO:0016020">
    <property type="term" value="C:membrane"/>
    <property type="evidence" value="ECO:0007669"/>
    <property type="project" value="UniProtKB-SubCell"/>
</dbReference>
<proteinExistence type="predicted"/>
<evidence type="ECO:0000313" key="8">
    <source>
        <dbReference type="EMBL" id="TVM33323.1"/>
    </source>
</evidence>
<sequence length="139" mass="15315">MYAVYRVLTVILAGIFLAACWDKILHPDQFAQIIRAYRLVPDVLVNPAAVWLPWLELTLGILLLLNRWASGALLLANLLFLVFLAALAVNAVRGIDVNCGCFVTTPEAGAESMAWYLTRDTGFLVLGLAAVWTGRRSQK</sequence>
<evidence type="ECO:0000313" key="9">
    <source>
        <dbReference type="Proteomes" id="UP000434052"/>
    </source>
</evidence>
<dbReference type="Proteomes" id="UP000434052">
    <property type="component" value="Unassembled WGS sequence"/>
</dbReference>
<keyword evidence="4 5" id="KW-0472">Membrane</keyword>
<feature type="domain" description="Methylamine utilisation protein MauE" evidence="6">
    <location>
        <begin position="3"/>
        <end position="132"/>
    </location>
</feature>
<dbReference type="EMBL" id="QMIF01000007">
    <property type="protein sequence ID" value="TVM33323.1"/>
    <property type="molecule type" value="Genomic_DNA"/>
</dbReference>
<evidence type="ECO:0000259" key="6">
    <source>
        <dbReference type="Pfam" id="PF07291"/>
    </source>
</evidence>
<evidence type="ECO:0000256" key="1">
    <source>
        <dbReference type="ARBA" id="ARBA00004141"/>
    </source>
</evidence>
<feature type="transmembrane region" description="Helical" evidence="5">
    <location>
        <begin position="113"/>
        <end position="133"/>
    </location>
</feature>
<dbReference type="Proteomes" id="UP000503251">
    <property type="component" value="Chromosome"/>
</dbReference>
<name>A0A6P1ZF58_9BACT</name>
<keyword evidence="10" id="KW-1185">Reference proteome</keyword>
<accession>A0A6P1ZF58</accession>
<keyword evidence="3 5" id="KW-1133">Transmembrane helix</keyword>
<organism evidence="8 9">
    <name type="scientific">Oceanidesulfovibrio marinus</name>
    <dbReference type="NCBI Taxonomy" id="370038"/>
    <lineage>
        <taxon>Bacteria</taxon>
        <taxon>Pseudomonadati</taxon>
        <taxon>Thermodesulfobacteriota</taxon>
        <taxon>Desulfovibrionia</taxon>
        <taxon>Desulfovibrionales</taxon>
        <taxon>Desulfovibrionaceae</taxon>
        <taxon>Oceanidesulfovibrio</taxon>
    </lineage>
</organism>
<dbReference type="Pfam" id="PF07291">
    <property type="entry name" value="MauE"/>
    <property type="match status" value="1"/>
</dbReference>
<dbReference type="AlphaFoldDB" id="A0A6P1ZF58"/>
<evidence type="ECO:0000313" key="10">
    <source>
        <dbReference type="Proteomes" id="UP000503251"/>
    </source>
</evidence>
<reference evidence="8 9" key="1">
    <citation type="submission" date="2018-06" db="EMBL/GenBank/DDBJ databases">
        <title>Complete genome of Desulfovibrio marinus P48SEP.</title>
        <authorList>
            <person name="Crispim J.S."/>
            <person name="Vidigal P.M.P."/>
            <person name="Silva L.C.F."/>
            <person name="Araujo L.C."/>
            <person name="Laguardia C.N."/>
            <person name="Dias R.S."/>
            <person name="Sousa M.P."/>
            <person name="Paula S.O."/>
            <person name="Silva C."/>
        </authorList>
    </citation>
    <scope>NUCLEOTIDE SEQUENCE [LARGE SCALE GENOMIC DNA]</scope>
    <source>
        <strain evidence="8 9">P48SEP</strain>
    </source>
</reference>
<keyword evidence="2 5" id="KW-0812">Transmembrane</keyword>